<evidence type="ECO:0000256" key="11">
    <source>
        <dbReference type="ARBA" id="ARBA00022801"/>
    </source>
</evidence>
<evidence type="ECO:0000256" key="38">
    <source>
        <dbReference type="ARBA" id="ARBA00048613"/>
    </source>
</evidence>
<comment type="catalytic activity">
    <reaction evidence="41">
        <text>1,3-dihexadecanoyl-2-(9Z-octadecenoyl)glycerol + H2O = 1,3-dihexadecanoylglycerol + (9Z)-octadecenoate + H(+)</text>
        <dbReference type="Rhea" id="RHEA:40983"/>
        <dbReference type="ChEBI" id="CHEBI:15377"/>
        <dbReference type="ChEBI" id="CHEBI:15378"/>
        <dbReference type="ChEBI" id="CHEBI:30823"/>
        <dbReference type="ChEBI" id="CHEBI:75688"/>
        <dbReference type="ChEBI" id="CHEBI:77619"/>
    </reaction>
    <physiologicalReaction direction="left-to-right" evidence="41">
        <dbReference type="Rhea" id="RHEA:40984"/>
    </physiologicalReaction>
</comment>
<comment type="catalytic activity">
    <reaction evidence="33">
        <text>1,2-dihexadecanoyl-sn-glycero-3-phosphocholine + H2O = 1-hexadecanoyl-sn-glycero-3-phosphocholine + hexadecanoate + H(+)</text>
        <dbReference type="Rhea" id="RHEA:41223"/>
        <dbReference type="ChEBI" id="CHEBI:7896"/>
        <dbReference type="ChEBI" id="CHEBI:15377"/>
        <dbReference type="ChEBI" id="CHEBI:15378"/>
        <dbReference type="ChEBI" id="CHEBI:72998"/>
        <dbReference type="ChEBI" id="CHEBI:72999"/>
    </reaction>
    <physiologicalReaction direction="left-to-right" evidence="33">
        <dbReference type="Rhea" id="RHEA:41224"/>
    </physiologicalReaction>
</comment>
<comment type="catalytic activity">
    <reaction evidence="19">
        <text>a 1,2-diacyl-sn-glycero-3-phosphocholine + H2O = a 1-acyl-sn-glycero-3-phosphocholine + a fatty acid + H(+)</text>
        <dbReference type="Rhea" id="RHEA:15801"/>
        <dbReference type="ChEBI" id="CHEBI:15377"/>
        <dbReference type="ChEBI" id="CHEBI:15378"/>
        <dbReference type="ChEBI" id="CHEBI:28868"/>
        <dbReference type="ChEBI" id="CHEBI:57643"/>
        <dbReference type="ChEBI" id="CHEBI:58168"/>
        <dbReference type="EC" id="3.1.1.4"/>
    </reaction>
    <physiologicalReaction direction="left-to-right" evidence="19">
        <dbReference type="Rhea" id="RHEA:15802"/>
    </physiologicalReaction>
</comment>
<evidence type="ECO:0000256" key="5">
    <source>
        <dbReference type="ARBA" id="ARBA00013279"/>
    </source>
</evidence>
<dbReference type="SUPFAM" id="SSF52266">
    <property type="entry name" value="SGNH hydrolase"/>
    <property type="match status" value="1"/>
</dbReference>
<dbReference type="PANTHER" id="PTHR21325">
    <property type="entry name" value="PHOSPHOLIPASE B, PLB1"/>
    <property type="match status" value="1"/>
</dbReference>
<accession>A0ABM0MKE6</accession>
<evidence type="ECO:0000256" key="13">
    <source>
        <dbReference type="ARBA" id="ARBA00023098"/>
    </source>
</evidence>
<comment type="catalytic activity">
    <reaction evidence="29">
        <text>2,3-di-(9Z)-octadecenoyl-sn-glycerol + H2O = 3-(9Z-octadecenoyl)-sn-glycerol + (9Z)-octadecenoate + H(+)</text>
        <dbReference type="Rhea" id="RHEA:42604"/>
        <dbReference type="ChEBI" id="CHEBI:15377"/>
        <dbReference type="ChEBI" id="CHEBI:15378"/>
        <dbReference type="ChEBI" id="CHEBI:30823"/>
        <dbReference type="ChEBI" id="CHEBI:75824"/>
        <dbReference type="ChEBI" id="CHEBI:75938"/>
    </reaction>
    <physiologicalReaction direction="left-to-right" evidence="29">
        <dbReference type="Rhea" id="RHEA:42605"/>
    </physiologicalReaction>
</comment>
<comment type="catalytic activity">
    <reaction evidence="35">
        <text>1-octadecanoyl-2-(9Z,12Z)-octadecadienoyl-sn-glycerol + H2O = 1-octadecanoyl-sn-glycerol + (9Z,12Z)-octadecadienoate + H(+)</text>
        <dbReference type="Rhea" id="RHEA:40927"/>
        <dbReference type="ChEBI" id="CHEBI:15377"/>
        <dbReference type="ChEBI" id="CHEBI:15378"/>
        <dbReference type="ChEBI" id="CHEBI:30245"/>
        <dbReference type="ChEBI" id="CHEBI:75550"/>
        <dbReference type="ChEBI" id="CHEBI:77097"/>
    </reaction>
    <physiologicalReaction direction="left-to-right" evidence="35">
        <dbReference type="Rhea" id="RHEA:40928"/>
    </physiologicalReaction>
</comment>
<evidence type="ECO:0000256" key="8">
    <source>
        <dbReference type="ARBA" id="ARBA00022692"/>
    </source>
</evidence>
<protein>
    <recommendedName>
        <fullName evidence="6">Phospholipase B1, membrane-associated</fullName>
        <ecNumber evidence="5">3.1.1.3</ecNumber>
        <ecNumber evidence="4">3.1.1.4</ecNumber>
        <ecNumber evidence="3">3.1.1.5</ecNumber>
    </recommendedName>
    <alternativeName>
        <fullName evidence="20">Lysophospholipase</fullName>
    </alternativeName>
    <alternativeName>
        <fullName evidence="21">Phospholipase A2</fullName>
    </alternativeName>
    <alternativeName>
        <fullName evidence="23">Phospholipase B/lipase</fullName>
    </alternativeName>
    <alternativeName>
        <fullName evidence="22">Triacylglycerol lipase</fullName>
    </alternativeName>
</protein>
<evidence type="ECO:0000256" key="31">
    <source>
        <dbReference type="ARBA" id="ARBA00048049"/>
    </source>
</evidence>
<comment type="catalytic activity">
    <reaction evidence="34">
        <text>1-hexadecanoyl-2-(9Z,12Z-octadecadienoyl)-sn-glycero-3-phosphocholine + H2O = 2-(9Z,12Z-octadecadienoyl)-sn-glycero-3-phosphocholine + hexadecanoate + H(+)</text>
        <dbReference type="Rhea" id="RHEA:40971"/>
        <dbReference type="ChEBI" id="CHEBI:7896"/>
        <dbReference type="ChEBI" id="CHEBI:15377"/>
        <dbReference type="ChEBI" id="CHEBI:15378"/>
        <dbReference type="ChEBI" id="CHEBI:73002"/>
        <dbReference type="ChEBI" id="CHEBI:76084"/>
    </reaction>
    <physiologicalReaction direction="left-to-right" evidence="34">
        <dbReference type="Rhea" id="RHEA:40972"/>
    </physiologicalReaction>
</comment>
<evidence type="ECO:0000256" key="32">
    <source>
        <dbReference type="ARBA" id="ARBA00048058"/>
    </source>
</evidence>
<evidence type="ECO:0000256" key="27">
    <source>
        <dbReference type="ARBA" id="ARBA00047438"/>
    </source>
</evidence>
<evidence type="ECO:0000256" key="34">
    <source>
        <dbReference type="ARBA" id="ARBA00048362"/>
    </source>
</evidence>
<evidence type="ECO:0000256" key="43">
    <source>
        <dbReference type="ARBA" id="ARBA00048939"/>
    </source>
</evidence>
<evidence type="ECO:0000256" key="23">
    <source>
        <dbReference type="ARBA" id="ARBA00033022"/>
    </source>
</evidence>
<comment type="catalytic activity">
    <reaction evidence="36">
        <text>1,2,3-tri-(9Z-octadecenoyl)-glycerol + H2O = di-(9Z)-octadecenoylglycerol + (9Z)-octadecenoate + H(+)</text>
        <dbReference type="Rhea" id="RHEA:38575"/>
        <dbReference type="ChEBI" id="CHEBI:15377"/>
        <dbReference type="ChEBI" id="CHEBI:15378"/>
        <dbReference type="ChEBI" id="CHEBI:30823"/>
        <dbReference type="ChEBI" id="CHEBI:53753"/>
        <dbReference type="ChEBI" id="CHEBI:75945"/>
    </reaction>
    <physiologicalReaction direction="left-to-right" evidence="36">
        <dbReference type="Rhea" id="RHEA:38576"/>
    </physiologicalReaction>
</comment>
<comment type="similarity">
    <text evidence="2">Belongs to the 'GDSL' lipolytic enzyme family. Phospholipase B1 subfamily.</text>
</comment>
<comment type="catalytic activity">
    <reaction evidence="31">
        <text>a 1-O-alkyl-2-acyl-sn-glycero-3-phosphocholine + H2O = a 1-O-alkyl-sn-glycero-3-phosphocholine + a fatty acid + H(+)</text>
        <dbReference type="Rhea" id="RHEA:36231"/>
        <dbReference type="ChEBI" id="CHEBI:15377"/>
        <dbReference type="ChEBI" id="CHEBI:15378"/>
        <dbReference type="ChEBI" id="CHEBI:28868"/>
        <dbReference type="ChEBI" id="CHEBI:30909"/>
        <dbReference type="ChEBI" id="CHEBI:36702"/>
        <dbReference type="EC" id="3.1.1.4"/>
    </reaction>
    <physiologicalReaction direction="left-to-right" evidence="31">
        <dbReference type="Rhea" id="RHEA:36232"/>
    </physiologicalReaction>
</comment>
<evidence type="ECO:0000256" key="17">
    <source>
        <dbReference type="ARBA" id="ARBA00023369"/>
    </source>
</evidence>
<dbReference type="PROSITE" id="PS01098">
    <property type="entry name" value="LIPASE_GDSL_SER"/>
    <property type="match status" value="1"/>
</dbReference>
<dbReference type="EC" id="3.1.1.4" evidence="4"/>
<dbReference type="Pfam" id="PF00657">
    <property type="entry name" value="Lipase_GDSL"/>
    <property type="match status" value="1"/>
</dbReference>
<evidence type="ECO:0000256" key="41">
    <source>
        <dbReference type="ARBA" id="ARBA00048869"/>
    </source>
</evidence>
<keyword evidence="8 48" id="KW-0812">Transmembrane</keyword>
<evidence type="ECO:0000256" key="9">
    <source>
        <dbReference type="ARBA" id="ARBA00022729"/>
    </source>
</evidence>
<evidence type="ECO:0000256" key="1">
    <source>
        <dbReference type="ARBA" id="ARBA00004247"/>
    </source>
</evidence>
<comment type="subcellular location">
    <subcellularLocation>
        <location evidence="1">Apical cell membrane</location>
        <topology evidence="1">Single-pass type I membrane protein</topology>
    </subcellularLocation>
</comment>
<keyword evidence="9" id="KW-0732">Signal</keyword>
<dbReference type="InterPro" id="IPR035547">
    <property type="entry name" value="Phospholipase_B"/>
</dbReference>
<comment type="catalytic activity">
    <reaction evidence="17">
        <text>a triacylglycerol + H2O = a diacylglycerol + a fatty acid + H(+)</text>
        <dbReference type="Rhea" id="RHEA:12044"/>
        <dbReference type="ChEBI" id="CHEBI:15377"/>
        <dbReference type="ChEBI" id="CHEBI:15378"/>
        <dbReference type="ChEBI" id="CHEBI:17855"/>
        <dbReference type="ChEBI" id="CHEBI:18035"/>
        <dbReference type="ChEBI" id="CHEBI:28868"/>
        <dbReference type="EC" id="3.1.1.3"/>
    </reaction>
    <physiologicalReaction direction="left-to-right" evidence="17">
        <dbReference type="Rhea" id="RHEA:12045"/>
    </physiologicalReaction>
</comment>
<evidence type="ECO:0000256" key="15">
    <source>
        <dbReference type="ARBA" id="ARBA00023180"/>
    </source>
</evidence>
<keyword evidence="12 48" id="KW-1133">Transmembrane helix</keyword>
<evidence type="ECO:0000256" key="16">
    <source>
        <dbReference type="ARBA" id="ARBA00023264"/>
    </source>
</evidence>
<gene>
    <name evidence="50" type="primary">LOC102806057</name>
</gene>
<dbReference type="CDD" id="cd01824">
    <property type="entry name" value="Phospholipase_B_like"/>
    <property type="match status" value="1"/>
</dbReference>
<comment type="catalytic activity">
    <reaction evidence="25">
        <text>1-hexadecanoyl-2-(9Z)-octadecenoyl-3-octadecanoyl-sn-glycerol + H2O = 2-(9Z-octadecenoyl)-3-octadecanoyl-sn-glycerol + hexadecanoate + H(+)</text>
        <dbReference type="Rhea" id="RHEA:41107"/>
        <dbReference type="ChEBI" id="CHEBI:7896"/>
        <dbReference type="ChEBI" id="CHEBI:15377"/>
        <dbReference type="ChEBI" id="CHEBI:15378"/>
        <dbReference type="ChEBI" id="CHEBI:75558"/>
        <dbReference type="ChEBI" id="CHEBI:77623"/>
    </reaction>
    <physiologicalReaction direction="left-to-right" evidence="25">
        <dbReference type="Rhea" id="RHEA:41108"/>
    </physiologicalReaction>
</comment>
<dbReference type="InterPro" id="IPR038885">
    <property type="entry name" value="PLB1"/>
</dbReference>
<dbReference type="PANTHER" id="PTHR21325:SF31">
    <property type="entry name" value="GH22081P-RELATED"/>
    <property type="match status" value="1"/>
</dbReference>
<keyword evidence="49" id="KW-1185">Reference proteome</keyword>
<keyword evidence="10" id="KW-0677">Repeat</keyword>
<evidence type="ECO:0000256" key="4">
    <source>
        <dbReference type="ARBA" id="ARBA00013278"/>
    </source>
</evidence>
<evidence type="ECO:0000256" key="48">
    <source>
        <dbReference type="SAM" id="Phobius"/>
    </source>
</evidence>
<comment type="catalytic activity">
    <reaction evidence="46">
        <text>2-(9Z-octadecenoyl)-glycerol + H2O = glycerol + (9Z)-octadecenoate + H(+)</text>
        <dbReference type="Rhea" id="RHEA:38491"/>
        <dbReference type="ChEBI" id="CHEBI:15377"/>
        <dbReference type="ChEBI" id="CHEBI:15378"/>
        <dbReference type="ChEBI" id="CHEBI:17754"/>
        <dbReference type="ChEBI" id="CHEBI:30823"/>
        <dbReference type="ChEBI" id="CHEBI:73990"/>
    </reaction>
    <physiologicalReaction direction="left-to-right" evidence="46">
        <dbReference type="Rhea" id="RHEA:38492"/>
    </physiologicalReaction>
</comment>
<evidence type="ECO:0000256" key="7">
    <source>
        <dbReference type="ARBA" id="ARBA00022475"/>
    </source>
</evidence>
<evidence type="ECO:0000256" key="18">
    <source>
        <dbReference type="ARBA" id="ARBA00023408"/>
    </source>
</evidence>
<evidence type="ECO:0000256" key="19">
    <source>
        <dbReference type="ARBA" id="ARBA00023422"/>
    </source>
</evidence>
<keyword evidence="7" id="KW-1003">Cell membrane</keyword>
<dbReference type="GeneID" id="102806057"/>
<evidence type="ECO:0000256" key="21">
    <source>
        <dbReference type="ARBA" id="ARBA00031182"/>
    </source>
</evidence>
<evidence type="ECO:0000256" key="14">
    <source>
        <dbReference type="ARBA" id="ARBA00023136"/>
    </source>
</evidence>
<evidence type="ECO:0000256" key="46">
    <source>
        <dbReference type="ARBA" id="ARBA00049461"/>
    </source>
</evidence>
<name>A0ABM0MKE6_SACKO</name>
<comment type="catalytic activity">
    <reaction evidence="43">
        <text>1-hexadecanoyl-2-(9Z)-octadecenoyl-3-octadecanoyl-sn-glycerol + H2O = 1-hexadecanoyl-3-octadecanoyl-sn-glycerol + (9Z)-octadecenoate + H(+)</text>
        <dbReference type="Rhea" id="RHEA:41103"/>
        <dbReference type="ChEBI" id="CHEBI:15377"/>
        <dbReference type="ChEBI" id="CHEBI:15378"/>
        <dbReference type="ChEBI" id="CHEBI:30823"/>
        <dbReference type="ChEBI" id="CHEBI:77623"/>
        <dbReference type="ChEBI" id="CHEBI:77624"/>
    </reaction>
    <physiologicalReaction direction="left-to-right" evidence="43">
        <dbReference type="Rhea" id="RHEA:41104"/>
    </physiologicalReaction>
</comment>
<keyword evidence="13" id="KW-0443">Lipid metabolism</keyword>
<comment type="catalytic activity">
    <reaction evidence="37">
        <text>a 1-acyl-sn-glycero-3-phosphocholine + H2O = sn-glycerol 3-phosphocholine + a fatty acid + H(+)</text>
        <dbReference type="Rhea" id="RHEA:15177"/>
        <dbReference type="ChEBI" id="CHEBI:15377"/>
        <dbReference type="ChEBI" id="CHEBI:15378"/>
        <dbReference type="ChEBI" id="CHEBI:16870"/>
        <dbReference type="ChEBI" id="CHEBI:28868"/>
        <dbReference type="ChEBI" id="CHEBI:58168"/>
        <dbReference type="EC" id="3.1.1.5"/>
    </reaction>
    <physiologicalReaction direction="left-to-right" evidence="37">
        <dbReference type="Rhea" id="RHEA:15178"/>
    </physiologicalReaction>
</comment>
<dbReference type="Gene3D" id="3.40.50.1110">
    <property type="entry name" value="SGNH hydrolase"/>
    <property type="match status" value="1"/>
</dbReference>
<evidence type="ECO:0000256" key="3">
    <source>
        <dbReference type="ARBA" id="ARBA00013274"/>
    </source>
</evidence>
<keyword evidence="15" id="KW-0325">Glycoprotein</keyword>
<feature type="transmembrane region" description="Helical" evidence="48">
    <location>
        <begin position="446"/>
        <end position="470"/>
    </location>
</feature>
<evidence type="ECO:0000256" key="24">
    <source>
        <dbReference type="ARBA" id="ARBA00045916"/>
    </source>
</evidence>
<comment type="catalytic activity">
    <reaction evidence="38">
        <text>1-hexadecanoyl-2-(9Z-octadecenoyl)-sn-glycero-3-phosphoethanolamine + H2O = 1-hexadecanoyl-sn-glycero-3-phosphoethanolamine + (9Z)-octadecenoate + H(+)</text>
        <dbReference type="Rhea" id="RHEA:40911"/>
        <dbReference type="ChEBI" id="CHEBI:15377"/>
        <dbReference type="ChEBI" id="CHEBI:15378"/>
        <dbReference type="ChEBI" id="CHEBI:30823"/>
        <dbReference type="ChEBI" id="CHEBI:73004"/>
        <dbReference type="ChEBI" id="CHEBI:73007"/>
    </reaction>
    <physiologicalReaction direction="left-to-right" evidence="38">
        <dbReference type="Rhea" id="RHEA:40912"/>
    </physiologicalReaction>
</comment>
<evidence type="ECO:0000256" key="2">
    <source>
        <dbReference type="ARBA" id="ARBA00009979"/>
    </source>
</evidence>
<evidence type="ECO:0000256" key="45">
    <source>
        <dbReference type="ARBA" id="ARBA00049372"/>
    </source>
</evidence>
<evidence type="ECO:0000256" key="37">
    <source>
        <dbReference type="ARBA" id="ARBA00048454"/>
    </source>
</evidence>
<evidence type="ECO:0000256" key="28">
    <source>
        <dbReference type="ARBA" id="ARBA00047459"/>
    </source>
</evidence>
<comment type="catalytic activity">
    <reaction evidence="32">
        <text>1,2-di-(9Z-octadecenoyl)-sn-glycero-3-phosphocholine + H2O = 1-(9Z-octadecenoyl)-sn-glycero-3-phosphocholine + (9Z)-octadecenoate + H(+)</text>
        <dbReference type="Rhea" id="RHEA:40923"/>
        <dbReference type="ChEBI" id="CHEBI:15377"/>
        <dbReference type="ChEBI" id="CHEBI:15378"/>
        <dbReference type="ChEBI" id="CHEBI:28610"/>
        <dbReference type="ChEBI" id="CHEBI:30823"/>
        <dbReference type="ChEBI" id="CHEBI:74669"/>
    </reaction>
    <physiologicalReaction direction="left-to-right" evidence="32">
        <dbReference type="Rhea" id="RHEA:40924"/>
    </physiologicalReaction>
</comment>
<comment type="catalytic activity">
    <reaction evidence="26">
        <text>1,3-dihexadecanoyl-2-(9Z-octadecenoyl)glycerol + H2O = 1-hexadecanoyl-2-(9Z-octadecenoyl)-glycerol + hexadecanoate + H(+)</text>
        <dbReference type="Rhea" id="RHEA:40979"/>
        <dbReference type="ChEBI" id="CHEBI:7896"/>
        <dbReference type="ChEBI" id="CHEBI:15377"/>
        <dbReference type="ChEBI" id="CHEBI:15378"/>
        <dbReference type="ChEBI" id="CHEBI:75585"/>
        <dbReference type="ChEBI" id="CHEBI:75688"/>
    </reaction>
    <physiologicalReaction direction="left-to-right" evidence="26">
        <dbReference type="Rhea" id="RHEA:40980"/>
    </physiologicalReaction>
</comment>
<evidence type="ECO:0000256" key="12">
    <source>
        <dbReference type="ARBA" id="ARBA00022989"/>
    </source>
</evidence>
<evidence type="ECO:0000256" key="39">
    <source>
        <dbReference type="ARBA" id="ARBA00048656"/>
    </source>
</evidence>
<comment type="catalytic activity">
    <reaction evidence="39">
        <text>1-hexadecanoyl-sn-glycero-3-phosphocholine + H2O = sn-glycerol 3-phosphocholine + hexadecanoate + H(+)</text>
        <dbReference type="Rhea" id="RHEA:40435"/>
        <dbReference type="ChEBI" id="CHEBI:7896"/>
        <dbReference type="ChEBI" id="CHEBI:15377"/>
        <dbReference type="ChEBI" id="CHEBI:15378"/>
        <dbReference type="ChEBI" id="CHEBI:16870"/>
        <dbReference type="ChEBI" id="CHEBI:72998"/>
    </reaction>
    <physiologicalReaction direction="left-to-right" evidence="39">
        <dbReference type="Rhea" id="RHEA:40436"/>
    </physiologicalReaction>
</comment>
<dbReference type="InterPro" id="IPR001087">
    <property type="entry name" value="GDSL"/>
</dbReference>
<keyword evidence="16" id="KW-1208">Phospholipid metabolism</keyword>
<evidence type="ECO:0000256" key="33">
    <source>
        <dbReference type="ARBA" id="ARBA00048227"/>
    </source>
</evidence>
<keyword evidence="11" id="KW-0378">Hydrolase</keyword>
<evidence type="ECO:0000313" key="49">
    <source>
        <dbReference type="Proteomes" id="UP000694865"/>
    </source>
</evidence>
<dbReference type="EC" id="3.1.1.5" evidence="3"/>
<dbReference type="InterPro" id="IPR036514">
    <property type="entry name" value="SGNH_hydro_sf"/>
</dbReference>
<sequence length="481" mass="53937">MDESKECGMSSGDENGCGKDTGDESRAFGFLALVTLLPSIDSVKVDSQESLASPYLRNPDELAQLIDTPDEWKTKDFHSSLNEFNCEILPPSDTIPTSVHKLRPADINVVAALGDSITAGFGAKSENISTISTQYRGISWSIGGDDSLEDGVLTLPNVLRKYNADLKGWSVETGGSRDYNISRLNVAIPGSRSTNMRRQAEDLVERLLFADSVDYINDWKVVTIFIGGNDLCASCNFPERHSAQQYTENVKEALDYMHQTMPRTFVNLAQTVVVTETNKFNTSYCNQFSLCTCAKQWHNDDWEDVLQLTWDYHTGLKTLISTGQYDTREDFTVVIQPFFEETYVPPDGEGGWDHRMFAPDCFHFNEYGHQACAMSLWNNMIEPVGAKRTAWRPGDILECPSEDFEYFYTYLNFRVSTTTANPLSDVSTSYPVDDEPTTTCEDYTGAFITAIVILSILLLVCFLGIIWLVYKMNSNGKAYLN</sequence>
<evidence type="ECO:0000256" key="29">
    <source>
        <dbReference type="ARBA" id="ARBA00048011"/>
    </source>
</evidence>
<proteinExistence type="inferred from homology"/>
<comment type="catalytic activity">
    <reaction evidence="45">
        <text>1,3-di-(9Z-octadecenoyl)-glycerol + H2O = 1-(9Z-octadecenoyl)-glycerol + (9Z)-octadecenoate + H(+)</text>
        <dbReference type="Rhea" id="RHEA:39939"/>
        <dbReference type="ChEBI" id="CHEBI:15377"/>
        <dbReference type="ChEBI" id="CHEBI:15378"/>
        <dbReference type="ChEBI" id="CHEBI:30823"/>
        <dbReference type="ChEBI" id="CHEBI:75342"/>
        <dbReference type="ChEBI" id="CHEBI:75735"/>
    </reaction>
    <physiologicalReaction direction="left-to-right" evidence="45">
        <dbReference type="Rhea" id="RHEA:39940"/>
    </physiologicalReaction>
</comment>
<reference evidence="50" key="1">
    <citation type="submission" date="2025-08" db="UniProtKB">
        <authorList>
            <consortium name="RefSeq"/>
        </authorList>
    </citation>
    <scope>IDENTIFICATION</scope>
    <source>
        <tissue evidence="50">Testes</tissue>
    </source>
</reference>
<evidence type="ECO:0000256" key="22">
    <source>
        <dbReference type="ARBA" id="ARBA00031485"/>
    </source>
</evidence>
<comment type="catalytic activity">
    <reaction evidence="40">
        <text>1-hexadecanoyl-2-(9Z-octadecenoyl)-sn-glycero-3-phosphocholine + H2O = 1-hexadecanoyl-sn-glycero-3-phosphocholine + (9Z)-octadecenoate + H(+)</text>
        <dbReference type="Rhea" id="RHEA:38779"/>
        <dbReference type="ChEBI" id="CHEBI:15377"/>
        <dbReference type="ChEBI" id="CHEBI:15378"/>
        <dbReference type="ChEBI" id="CHEBI:30823"/>
        <dbReference type="ChEBI" id="CHEBI:72998"/>
        <dbReference type="ChEBI" id="CHEBI:73001"/>
    </reaction>
    <physiologicalReaction direction="left-to-right" evidence="40">
        <dbReference type="Rhea" id="RHEA:38780"/>
    </physiologicalReaction>
</comment>
<evidence type="ECO:0000256" key="35">
    <source>
        <dbReference type="ARBA" id="ARBA00048374"/>
    </source>
</evidence>
<dbReference type="RefSeq" id="XP_006820487.1">
    <property type="nucleotide sequence ID" value="XM_006820424.1"/>
</dbReference>
<evidence type="ECO:0000256" key="42">
    <source>
        <dbReference type="ARBA" id="ARBA00048872"/>
    </source>
</evidence>
<evidence type="ECO:0000256" key="47">
    <source>
        <dbReference type="SAM" id="MobiDB-lite"/>
    </source>
</evidence>
<evidence type="ECO:0000313" key="50">
    <source>
        <dbReference type="RefSeq" id="XP_006820487.1"/>
    </source>
</evidence>
<evidence type="ECO:0000256" key="10">
    <source>
        <dbReference type="ARBA" id="ARBA00022737"/>
    </source>
</evidence>
<comment type="function">
    <text evidence="24">Calcium-independent membrane-associated phospholipase that catalyzes complete diacylation of phospholipids by hydrolyzing both sn-1 and sn-2 fatty acyl chains attached to the glycerol backbone (phospholipase B activity). Has dual phospholipase and lysophospholipase activities toward diacylphospholipids. Preferentially cleaves sn-2 ester bonds over sn-1 bonds. Acts as a lipase toward glycerolipid substrates. Hydrolyzes fatty acyl chains of diacylglycerols with preference for the sn-2 position and of triacylglycerols with not positional selectivity. May also hydrolyze long chain retinyl esters such as retinyl palmitate. May contribute to digestion of dietary phospholipids, glycerolipids and retinoids, facilitating lipid absorption at the brush border.</text>
</comment>
<comment type="catalytic activity">
    <reaction evidence="42">
        <text>1-O-hexadecyl-2-(9Z)-octadecenoyl-sn-glycero-3-phosphocholine + H2O = 1-O-hexadecyl-sn-glycero-3-phosphocholine + (9Z)-octadecenoate + H(+)</text>
        <dbReference type="Rhea" id="RHEA:40915"/>
        <dbReference type="ChEBI" id="CHEBI:15377"/>
        <dbReference type="ChEBI" id="CHEBI:15378"/>
        <dbReference type="ChEBI" id="CHEBI:30823"/>
        <dbReference type="ChEBI" id="CHEBI:34112"/>
        <dbReference type="ChEBI" id="CHEBI:64496"/>
    </reaction>
    <physiologicalReaction direction="left-to-right" evidence="42">
        <dbReference type="Rhea" id="RHEA:40916"/>
    </physiologicalReaction>
</comment>
<evidence type="ECO:0000256" key="40">
    <source>
        <dbReference type="ARBA" id="ARBA00048699"/>
    </source>
</evidence>
<evidence type="ECO:0000256" key="25">
    <source>
        <dbReference type="ARBA" id="ARBA00047324"/>
    </source>
</evidence>
<comment type="catalytic activity">
    <reaction evidence="44">
        <text>1,2-dihexadecanoyl-sn-glycero-3-phosphocholine + 2 H2O = sn-glycerol 3-phosphocholine + 2 hexadecanoate + 2 H(+)</text>
        <dbReference type="Rhea" id="RHEA:40975"/>
        <dbReference type="ChEBI" id="CHEBI:7896"/>
        <dbReference type="ChEBI" id="CHEBI:15377"/>
        <dbReference type="ChEBI" id="CHEBI:15378"/>
        <dbReference type="ChEBI" id="CHEBI:16870"/>
        <dbReference type="ChEBI" id="CHEBI:72999"/>
    </reaction>
    <physiologicalReaction direction="left-to-right" evidence="44">
        <dbReference type="Rhea" id="RHEA:40976"/>
    </physiologicalReaction>
</comment>
<keyword evidence="14 48" id="KW-0472">Membrane</keyword>
<evidence type="ECO:0000256" key="20">
    <source>
        <dbReference type="ARBA" id="ARBA00029723"/>
    </source>
</evidence>
<evidence type="ECO:0000256" key="6">
    <source>
        <dbReference type="ARBA" id="ARBA00015133"/>
    </source>
</evidence>
<comment type="catalytic activity">
    <reaction evidence="27">
        <text>1-(9Z-octadecenoyl)-glycerol + H2O = glycerol + (9Z)-octadecenoate + H(+)</text>
        <dbReference type="Rhea" id="RHEA:38487"/>
        <dbReference type="ChEBI" id="CHEBI:15377"/>
        <dbReference type="ChEBI" id="CHEBI:15378"/>
        <dbReference type="ChEBI" id="CHEBI:17754"/>
        <dbReference type="ChEBI" id="CHEBI:30823"/>
        <dbReference type="ChEBI" id="CHEBI:75342"/>
    </reaction>
    <physiologicalReaction direction="left-to-right" evidence="27">
        <dbReference type="Rhea" id="RHEA:38488"/>
    </physiologicalReaction>
</comment>
<dbReference type="EC" id="3.1.1.3" evidence="5"/>
<comment type="catalytic activity">
    <reaction evidence="18">
        <text>1-hexadecanoyl-2-(9Z,12Z-octadecadienoyl)-sn-glycero-3-phosphocholine + H2O = (9Z,12Z)-octadecadienoate + 1-hexadecanoyl-sn-glycero-3-phosphocholine + H(+)</text>
        <dbReference type="Rhea" id="RHEA:40811"/>
        <dbReference type="ChEBI" id="CHEBI:15377"/>
        <dbReference type="ChEBI" id="CHEBI:15378"/>
        <dbReference type="ChEBI" id="CHEBI:30245"/>
        <dbReference type="ChEBI" id="CHEBI:72998"/>
        <dbReference type="ChEBI" id="CHEBI:73002"/>
    </reaction>
    <physiologicalReaction direction="left-to-right" evidence="18">
        <dbReference type="Rhea" id="RHEA:40812"/>
    </physiologicalReaction>
</comment>
<organism evidence="49 50">
    <name type="scientific">Saccoglossus kowalevskii</name>
    <name type="common">Acorn worm</name>
    <dbReference type="NCBI Taxonomy" id="10224"/>
    <lineage>
        <taxon>Eukaryota</taxon>
        <taxon>Metazoa</taxon>
        <taxon>Hemichordata</taxon>
        <taxon>Enteropneusta</taxon>
        <taxon>Harrimaniidae</taxon>
        <taxon>Saccoglossus</taxon>
    </lineage>
</organism>
<comment type="catalytic activity">
    <reaction evidence="28">
        <text>1-hexadecanoyl-2-(9Z)-octadecenoyl-3-octadecanoyl-sn-glycerol + H2O = 1-hexadecanoyl-2-(9Z-octadecenoyl)-sn-glycerol + octadecanoate + H(+)</text>
        <dbReference type="Rhea" id="RHEA:41111"/>
        <dbReference type="ChEBI" id="CHEBI:15377"/>
        <dbReference type="ChEBI" id="CHEBI:15378"/>
        <dbReference type="ChEBI" id="CHEBI:25629"/>
        <dbReference type="ChEBI" id="CHEBI:75466"/>
        <dbReference type="ChEBI" id="CHEBI:77623"/>
    </reaction>
    <physiologicalReaction direction="left-to-right" evidence="28">
        <dbReference type="Rhea" id="RHEA:41112"/>
    </physiologicalReaction>
</comment>
<evidence type="ECO:0000256" key="26">
    <source>
        <dbReference type="ARBA" id="ARBA00047363"/>
    </source>
</evidence>
<dbReference type="Proteomes" id="UP000694865">
    <property type="component" value="Unplaced"/>
</dbReference>
<evidence type="ECO:0000256" key="30">
    <source>
        <dbReference type="ARBA" id="ARBA00048015"/>
    </source>
</evidence>
<evidence type="ECO:0000256" key="44">
    <source>
        <dbReference type="ARBA" id="ARBA00049363"/>
    </source>
</evidence>
<comment type="catalytic activity">
    <reaction evidence="30">
        <text>1-hexadecanoyl-2-(9Z-octadecenoyl)-sn-glycero-3-phospho-(1'-sn-glycerol) + H2O = 1-hexadecanoyl-sn-glycero-3-phospho-(1'-sn-glycerol) + (9Z)-octadecenoate + H(+)</text>
        <dbReference type="Rhea" id="RHEA:40919"/>
        <dbReference type="ChEBI" id="CHEBI:15377"/>
        <dbReference type="ChEBI" id="CHEBI:15378"/>
        <dbReference type="ChEBI" id="CHEBI:30823"/>
        <dbReference type="ChEBI" id="CHEBI:72841"/>
        <dbReference type="ChEBI" id="CHEBI:75158"/>
    </reaction>
    <physiologicalReaction direction="left-to-right" evidence="30">
        <dbReference type="Rhea" id="RHEA:40920"/>
    </physiologicalReaction>
</comment>
<dbReference type="InterPro" id="IPR008265">
    <property type="entry name" value="Lipase_GDSL_AS"/>
</dbReference>
<feature type="region of interest" description="Disordered" evidence="47">
    <location>
        <begin position="1"/>
        <end position="20"/>
    </location>
</feature>
<evidence type="ECO:0000256" key="36">
    <source>
        <dbReference type="ARBA" id="ARBA00048386"/>
    </source>
</evidence>